<feature type="compositionally biased region" description="Basic and acidic residues" evidence="1">
    <location>
        <begin position="95"/>
        <end position="108"/>
    </location>
</feature>
<keyword evidence="3" id="KW-1185">Reference proteome</keyword>
<comment type="caution">
    <text evidence="2">The sequence shown here is derived from an EMBL/GenBank/DDBJ whole genome shotgun (WGS) entry which is preliminary data.</text>
</comment>
<proteinExistence type="predicted"/>
<reference evidence="2 3" key="1">
    <citation type="journal article" date="2019" name="Sci. Rep.">
        <title>Orb-weaving spider Araneus ventricosus genome elucidates the spidroin gene catalogue.</title>
        <authorList>
            <person name="Kono N."/>
            <person name="Nakamura H."/>
            <person name="Ohtoshi R."/>
            <person name="Moran D.A.P."/>
            <person name="Shinohara A."/>
            <person name="Yoshida Y."/>
            <person name="Fujiwara M."/>
            <person name="Mori M."/>
            <person name="Tomita M."/>
            <person name="Arakawa K."/>
        </authorList>
    </citation>
    <scope>NUCLEOTIDE SEQUENCE [LARGE SCALE GENOMIC DNA]</scope>
</reference>
<organism evidence="2 3">
    <name type="scientific">Araneus ventricosus</name>
    <name type="common">Orbweaver spider</name>
    <name type="synonym">Epeira ventricosa</name>
    <dbReference type="NCBI Taxonomy" id="182803"/>
    <lineage>
        <taxon>Eukaryota</taxon>
        <taxon>Metazoa</taxon>
        <taxon>Ecdysozoa</taxon>
        <taxon>Arthropoda</taxon>
        <taxon>Chelicerata</taxon>
        <taxon>Arachnida</taxon>
        <taxon>Araneae</taxon>
        <taxon>Araneomorphae</taxon>
        <taxon>Entelegynae</taxon>
        <taxon>Araneoidea</taxon>
        <taxon>Araneidae</taxon>
        <taxon>Araneus</taxon>
    </lineage>
</organism>
<name>A0A4Y2NPQ4_ARAVE</name>
<dbReference type="Proteomes" id="UP000499080">
    <property type="component" value="Unassembled WGS sequence"/>
</dbReference>
<evidence type="ECO:0000313" key="2">
    <source>
        <dbReference type="EMBL" id="GBN40609.1"/>
    </source>
</evidence>
<dbReference type="AlphaFoldDB" id="A0A4Y2NPQ4"/>
<sequence length="117" mass="13266">MTRTTPGLAPPSPSFCATPTGGRVAATYDLACNRPHIRRIFGGIGFRTCDPPVPRRHHFTIRSIETVNRDETTRMAFKPDLETVNRDQTTRMAFKPDLETVNRDRTEGWHSNQISKL</sequence>
<evidence type="ECO:0000313" key="3">
    <source>
        <dbReference type="Proteomes" id="UP000499080"/>
    </source>
</evidence>
<evidence type="ECO:0000256" key="1">
    <source>
        <dbReference type="SAM" id="MobiDB-lite"/>
    </source>
</evidence>
<gene>
    <name evidence="2" type="ORF">AVEN_239299_1</name>
</gene>
<feature type="region of interest" description="Disordered" evidence="1">
    <location>
        <begin position="95"/>
        <end position="117"/>
    </location>
</feature>
<dbReference type="EMBL" id="BGPR01009528">
    <property type="protein sequence ID" value="GBN40609.1"/>
    <property type="molecule type" value="Genomic_DNA"/>
</dbReference>
<accession>A0A4Y2NPQ4</accession>
<protein>
    <submittedName>
        <fullName evidence="2">Uncharacterized protein</fullName>
    </submittedName>
</protein>